<name>A0AAV5RFK1_STABA</name>
<dbReference type="PANTHER" id="PTHR35518:SF2">
    <property type="entry name" value="MAINTENANCE OF TELOMERE CAPPING PROTEIN 6"/>
    <property type="match status" value="1"/>
</dbReference>
<evidence type="ECO:0000256" key="3">
    <source>
        <dbReference type="ARBA" id="ARBA00022729"/>
    </source>
</evidence>
<feature type="domain" description="MTC6 partial TIM-barrel" evidence="11">
    <location>
        <begin position="17"/>
        <end position="301"/>
    </location>
</feature>
<comment type="subcellular location">
    <subcellularLocation>
        <location evidence="1">Membrane</location>
        <topology evidence="1">Single-pass type I membrane protein</topology>
    </subcellularLocation>
</comment>
<keyword evidence="6" id="KW-0325">Glycoprotein</keyword>
<gene>
    <name evidence="12" type="ORF">DASB73_011660</name>
</gene>
<evidence type="ECO:0000259" key="11">
    <source>
        <dbReference type="Pfam" id="PF25506"/>
    </source>
</evidence>
<evidence type="ECO:0000256" key="5">
    <source>
        <dbReference type="ARBA" id="ARBA00023136"/>
    </source>
</evidence>
<keyword evidence="3" id="KW-0732">Signal</keyword>
<keyword evidence="13" id="KW-1185">Reference proteome</keyword>
<accession>A0AAV5RFK1</accession>
<dbReference type="PANTHER" id="PTHR35518">
    <property type="entry name" value="MAINTENANCE OF TELOMOERE CAPPING"/>
    <property type="match status" value="1"/>
</dbReference>
<proteinExistence type="inferred from homology"/>
<evidence type="ECO:0000256" key="9">
    <source>
        <dbReference type="ARBA" id="ARBA00039865"/>
    </source>
</evidence>
<comment type="similarity">
    <text evidence="8">Belongs to the MTC6 family.</text>
</comment>
<dbReference type="Proteomes" id="UP001362899">
    <property type="component" value="Unassembled WGS sequence"/>
</dbReference>
<organism evidence="12 13">
    <name type="scientific">Starmerella bacillaris</name>
    <name type="common">Yeast</name>
    <name type="synonym">Candida zemplinina</name>
    <dbReference type="NCBI Taxonomy" id="1247836"/>
    <lineage>
        <taxon>Eukaryota</taxon>
        <taxon>Fungi</taxon>
        <taxon>Dikarya</taxon>
        <taxon>Ascomycota</taxon>
        <taxon>Saccharomycotina</taxon>
        <taxon>Dipodascomycetes</taxon>
        <taxon>Dipodascales</taxon>
        <taxon>Trichomonascaceae</taxon>
        <taxon>Starmerella</taxon>
    </lineage>
</organism>
<dbReference type="EMBL" id="BTGC01000003">
    <property type="protein sequence ID" value="GMM50208.1"/>
    <property type="molecule type" value="Genomic_DNA"/>
</dbReference>
<keyword evidence="5 10" id="KW-0472">Membrane</keyword>
<keyword evidence="4 10" id="KW-1133">Transmembrane helix</keyword>
<evidence type="ECO:0000256" key="7">
    <source>
        <dbReference type="ARBA" id="ARBA00037703"/>
    </source>
</evidence>
<dbReference type="InterPro" id="IPR057530">
    <property type="entry name" value="TIM-barrel_MTC6"/>
</dbReference>
<dbReference type="GO" id="GO:0016020">
    <property type="term" value="C:membrane"/>
    <property type="evidence" value="ECO:0007669"/>
    <property type="project" value="UniProtKB-SubCell"/>
</dbReference>
<dbReference type="AlphaFoldDB" id="A0AAV5RFK1"/>
<dbReference type="InterPro" id="IPR051008">
    <property type="entry name" value="Telomere_Capping_Maintenance"/>
</dbReference>
<sequence length="505" mass="57132">MSQSSLGCVYNDGLCASLSERAKINRLDERDVSLHVSMASDLIPGIDLNTVIFDTYGYVQNSTNIVKQVMDSGFRRIYFDVYYDSVNSDWHMCPYRPPNGTFYNTTSVKLPNNIVCDYSLGVDQLLAAIKEYINLSDTNIAASIIYIHIRPKIWSSTISNSTIVPSSISSLNATFTNSLSQRILTPSFLASYQSSGKLVTTDGVSPDTPRNMQWPTLQTSIYTTLRRIVVSYDNDLSYIPDVQYLEYVAFPHSVTVEDPSSYTIEDLSLRNFTDTFVQTATQWEEAKSLGISPVFNATIDVYGQDFAALVEYYGFWAWAPDEPVLYSIAEREYMLRDGFSQSQNFDACAVVTASGLKVANCNSHFQCLCKNRKNSFDWRFSEDNHTYFDNSCPKGYSFSVPSSALEMRYVKSLMQEKEVDIVWADFNSLFLPNCWVSGGTEAVCPYNVYEDDRNGVGFIAVSCAICFACLVFIFYFEWDRRHSSLMKKRSLKGQKQCNEYEGVPS</sequence>
<evidence type="ECO:0000256" key="10">
    <source>
        <dbReference type="SAM" id="Phobius"/>
    </source>
</evidence>
<dbReference type="Pfam" id="PF25506">
    <property type="entry name" value="TIM-barrel_MTC6"/>
    <property type="match status" value="1"/>
</dbReference>
<protein>
    <recommendedName>
        <fullName evidence="9">Maintenance of telomere capping protein 6</fullName>
    </recommendedName>
</protein>
<evidence type="ECO:0000256" key="8">
    <source>
        <dbReference type="ARBA" id="ARBA00038159"/>
    </source>
</evidence>
<keyword evidence="2 10" id="KW-0812">Transmembrane</keyword>
<evidence type="ECO:0000256" key="6">
    <source>
        <dbReference type="ARBA" id="ARBA00023180"/>
    </source>
</evidence>
<reference evidence="12 13" key="1">
    <citation type="journal article" date="2023" name="Elife">
        <title>Identification of key yeast species and microbe-microbe interactions impacting larval growth of Drosophila in the wild.</title>
        <authorList>
            <person name="Mure A."/>
            <person name="Sugiura Y."/>
            <person name="Maeda R."/>
            <person name="Honda K."/>
            <person name="Sakurai N."/>
            <person name="Takahashi Y."/>
            <person name="Watada M."/>
            <person name="Katoh T."/>
            <person name="Gotoh A."/>
            <person name="Gotoh Y."/>
            <person name="Taniguchi I."/>
            <person name="Nakamura K."/>
            <person name="Hayashi T."/>
            <person name="Katayama T."/>
            <person name="Uemura T."/>
            <person name="Hattori Y."/>
        </authorList>
    </citation>
    <scope>NUCLEOTIDE SEQUENCE [LARGE SCALE GENOMIC DNA]</scope>
    <source>
        <strain evidence="12 13">SB-73</strain>
    </source>
</reference>
<evidence type="ECO:0000313" key="13">
    <source>
        <dbReference type="Proteomes" id="UP001362899"/>
    </source>
</evidence>
<evidence type="ECO:0000256" key="1">
    <source>
        <dbReference type="ARBA" id="ARBA00004479"/>
    </source>
</evidence>
<feature type="transmembrane region" description="Helical" evidence="10">
    <location>
        <begin position="455"/>
        <end position="478"/>
    </location>
</feature>
<evidence type="ECO:0000313" key="12">
    <source>
        <dbReference type="EMBL" id="GMM50208.1"/>
    </source>
</evidence>
<evidence type="ECO:0000256" key="2">
    <source>
        <dbReference type="ARBA" id="ARBA00022692"/>
    </source>
</evidence>
<comment type="caution">
    <text evidence="12">The sequence shown here is derived from an EMBL/GenBank/DDBJ whole genome shotgun (WGS) entry which is preliminary data.</text>
</comment>
<evidence type="ECO:0000256" key="4">
    <source>
        <dbReference type="ARBA" id="ARBA00022989"/>
    </source>
</evidence>
<comment type="function">
    <text evidence="7">May be involved in telomere capping.</text>
</comment>